<protein>
    <recommendedName>
        <fullName evidence="3">DUF104 domain-containing protein</fullName>
    </recommendedName>
</protein>
<organism evidence="1 2">
    <name type="scientific">candidate division WOR-1 bacterium RIFCSPHIGHO2_01_FULL_53_15</name>
    <dbReference type="NCBI Taxonomy" id="1802564"/>
    <lineage>
        <taxon>Bacteria</taxon>
        <taxon>Bacillati</taxon>
        <taxon>Saganbacteria</taxon>
    </lineage>
</organism>
<accession>A0A1F4Q2P2</accession>
<reference evidence="1 2" key="1">
    <citation type="journal article" date="2016" name="Nat. Commun.">
        <title>Thousands of microbial genomes shed light on interconnected biogeochemical processes in an aquifer system.</title>
        <authorList>
            <person name="Anantharaman K."/>
            <person name="Brown C.T."/>
            <person name="Hug L.A."/>
            <person name="Sharon I."/>
            <person name="Castelle C.J."/>
            <person name="Probst A.J."/>
            <person name="Thomas B.C."/>
            <person name="Singh A."/>
            <person name="Wilkins M.J."/>
            <person name="Karaoz U."/>
            <person name="Brodie E.L."/>
            <person name="Williams K.H."/>
            <person name="Hubbard S.S."/>
            <person name="Banfield J.F."/>
        </authorList>
    </citation>
    <scope>NUCLEOTIDE SEQUENCE [LARGE SCALE GENOMIC DNA]</scope>
</reference>
<dbReference type="InterPro" id="IPR008203">
    <property type="entry name" value="AF2212-like"/>
</dbReference>
<evidence type="ECO:0008006" key="3">
    <source>
        <dbReference type="Google" id="ProtNLM"/>
    </source>
</evidence>
<gene>
    <name evidence="1" type="ORF">A2625_02730</name>
</gene>
<name>A0A1F4Q2P2_UNCSA</name>
<dbReference type="AlphaFoldDB" id="A0A1F4Q2P2"/>
<dbReference type="InterPro" id="IPR024069">
    <property type="entry name" value="AF2212-like_dom_sf"/>
</dbReference>
<proteinExistence type="predicted"/>
<dbReference type="Proteomes" id="UP000178724">
    <property type="component" value="Unassembled WGS sequence"/>
</dbReference>
<dbReference type="SUPFAM" id="SSF141694">
    <property type="entry name" value="AF2212/PG0164-like"/>
    <property type="match status" value="1"/>
</dbReference>
<evidence type="ECO:0000313" key="1">
    <source>
        <dbReference type="EMBL" id="OGB90225.1"/>
    </source>
</evidence>
<dbReference type="Gene3D" id="4.10.1150.10">
    <property type="entry name" value="AF2212/PG0164-like"/>
    <property type="match status" value="1"/>
</dbReference>
<sequence length="68" mass="7731">MVKSFWEVKCMVVEVVYEKGVLRPLEPLEGINEGEKLDVEIMPGGLHWKGALKDLKLASVELQHKIKD</sequence>
<comment type="caution">
    <text evidence="1">The sequence shown here is derived from an EMBL/GenBank/DDBJ whole genome shotgun (WGS) entry which is preliminary data.</text>
</comment>
<dbReference type="EMBL" id="METM01000013">
    <property type="protein sequence ID" value="OGB90225.1"/>
    <property type="molecule type" value="Genomic_DNA"/>
</dbReference>
<dbReference type="Pfam" id="PF01954">
    <property type="entry name" value="AF2212-like"/>
    <property type="match status" value="1"/>
</dbReference>
<evidence type="ECO:0000313" key="2">
    <source>
        <dbReference type="Proteomes" id="UP000178724"/>
    </source>
</evidence>